<dbReference type="GO" id="GO:0007097">
    <property type="term" value="P:nuclear migration"/>
    <property type="evidence" value="ECO:0007669"/>
    <property type="project" value="TreeGrafter"/>
</dbReference>
<keyword evidence="5" id="KW-0472">Membrane</keyword>
<evidence type="ECO:0000313" key="6">
    <source>
        <dbReference type="EnsemblMetazoa" id="AMAM004548-PA"/>
    </source>
</evidence>
<reference evidence="6" key="2">
    <citation type="submission" date="2020-05" db="UniProtKB">
        <authorList>
            <consortium name="EnsemblMetazoa"/>
        </authorList>
    </citation>
    <scope>IDENTIFICATION</scope>
    <source>
        <strain evidence="6">maculatus3</strain>
    </source>
</reference>
<dbReference type="InterPro" id="IPR002017">
    <property type="entry name" value="Spectrin_repeat"/>
</dbReference>
<sequence>MVSAIKQPQITAEDRVLKTKQLEGVLTEKIRQLDVLNASAADLASKEGNLSEMKRLKAEVVHLQGTFTELHRMVDSEKALVGEDFETWKCYNRDMDSLKEWVERAKLAPELEQIRPSTLPEARAYQARLETFNEQCEGKMDELQNAIKNSQNIRYGVKPSEETDRYYMIVSSIYENVQHLLNKTGKLVTNWAILDGDLEKLNGFIERAEMRMGEFGTVQGPAAALPIDLLETKIKSLKLFSNEISEQQAKLIALVHMFDQINHSLSEDGVNGVRDKLKSAKDRLSKLSDDARARINANYESIVEQQNFNAQMTDFSNWMDQIRTSISELENTAVDEIELAVQNVQYLVQQHADKRDTFNQIYAQVKQQSLSNNPMENKLLNETYSSLASNYQNLESSLLQMKDFLQKWVEFLQWHNTTKDQLAYLRESMIKYDVSSEEQLNDANRRISEVAAGIENWRRLSIAMEQEPCISFHDKAHKPVSAINMIADLDHKLVSIRSQVDGKLKEVENTKDRVNKFHQTQKELTDSLKSIEEKLKAIIQAARLSTLDDGMEDLSTLNEKISELCSAKAQVQYEGNLLLKQDVVDTGMEIQEELGKLDKKVTDLQQESDETLRVFSGTSDLYADFNKYNMSFANELKQIEALNNGTVMNFDNKPALQQALDQLKKASETMMKKVKRSLDVVAAKGNELAKTFRGYNPQDCDNILDIIRHNNELFKANLERLIDNSSVLDQKVALYKQADE</sequence>
<evidence type="ECO:0000256" key="5">
    <source>
        <dbReference type="ARBA" id="ARBA00023136"/>
    </source>
</evidence>
<dbReference type="GO" id="GO:0005640">
    <property type="term" value="C:nuclear outer membrane"/>
    <property type="evidence" value="ECO:0007669"/>
    <property type="project" value="TreeGrafter"/>
</dbReference>
<dbReference type="InterPro" id="IPR052403">
    <property type="entry name" value="LINC-complex_assoc"/>
</dbReference>
<evidence type="ECO:0000256" key="3">
    <source>
        <dbReference type="ARBA" id="ARBA00022737"/>
    </source>
</evidence>
<evidence type="ECO:0000256" key="4">
    <source>
        <dbReference type="ARBA" id="ARBA00022989"/>
    </source>
</evidence>
<reference evidence="7" key="1">
    <citation type="submission" date="2013-09" db="EMBL/GenBank/DDBJ databases">
        <title>The Genome Sequence of Anopheles maculatus species B.</title>
        <authorList>
            <consortium name="The Broad Institute Genomics Platform"/>
            <person name="Neafsey D.E."/>
            <person name="Besansky N."/>
            <person name="Howell P."/>
            <person name="Walton C."/>
            <person name="Young S.K."/>
            <person name="Zeng Q."/>
            <person name="Gargeya S."/>
            <person name="Fitzgerald M."/>
            <person name="Haas B."/>
            <person name="Abouelleil A."/>
            <person name="Allen A.W."/>
            <person name="Alvarado L."/>
            <person name="Arachchi H.M."/>
            <person name="Berlin A.M."/>
            <person name="Chapman S.B."/>
            <person name="Gainer-Dewar J."/>
            <person name="Goldberg J."/>
            <person name="Griggs A."/>
            <person name="Gujja S."/>
            <person name="Hansen M."/>
            <person name="Howarth C."/>
            <person name="Imamovic A."/>
            <person name="Ireland A."/>
            <person name="Larimer J."/>
            <person name="McCowan C."/>
            <person name="Murphy C."/>
            <person name="Pearson M."/>
            <person name="Poon T.W."/>
            <person name="Priest M."/>
            <person name="Roberts A."/>
            <person name="Saif S."/>
            <person name="Shea T."/>
            <person name="Sisk P."/>
            <person name="Sykes S."/>
            <person name="Wortman J."/>
            <person name="Nusbaum C."/>
            <person name="Birren B."/>
        </authorList>
    </citation>
    <scope>NUCLEOTIDE SEQUENCE [LARGE SCALE GENOMIC DNA]</scope>
    <source>
        <strain evidence="7">maculatus3</strain>
    </source>
</reference>
<evidence type="ECO:0000256" key="2">
    <source>
        <dbReference type="ARBA" id="ARBA00022692"/>
    </source>
</evidence>
<dbReference type="AlphaFoldDB" id="A0A182SDF3"/>
<dbReference type="SUPFAM" id="SSF46966">
    <property type="entry name" value="Spectrin repeat"/>
    <property type="match status" value="2"/>
</dbReference>
<keyword evidence="7" id="KW-1185">Reference proteome</keyword>
<dbReference type="Proteomes" id="UP000075901">
    <property type="component" value="Unassembled WGS sequence"/>
</dbReference>
<dbReference type="PANTHER" id="PTHR47535">
    <property type="entry name" value="MUSCLE-SPECIFIC PROTEIN 300 KDA, ISOFORM G"/>
    <property type="match status" value="1"/>
</dbReference>
<keyword evidence="3" id="KW-0677">Repeat</keyword>
<proteinExistence type="predicted"/>
<name>A0A182SDF3_9DIPT</name>
<evidence type="ECO:0000313" key="7">
    <source>
        <dbReference type="Proteomes" id="UP000075901"/>
    </source>
</evidence>
<accession>A0A182SDF3</accession>
<protein>
    <submittedName>
        <fullName evidence="6">Uncharacterized protein</fullName>
    </submittedName>
</protein>
<dbReference type="EnsemblMetazoa" id="AMAM004548-RA">
    <property type="protein sequence ID" value="AMAM004548-PA"/>
    <property type="gene ID" value="AMAM004548"/>
</dbReference>
<dbReference type="Pfam" id="PF00435">
    <property type="entry name" value="Spectrin"/>
    <property type="match status" value="1"/>
</dbReference>
<keyword evidence="2" id="KW-0812">Transmembrane</keyword>
<dbReference type="VEuPathDB" id="VectorBase:AMAM004548"/>
<comment type="subcellular location">
    <subcellularLocation>
        <location evidence="1">Membrane</location>
    </subcellularLocation>
</comment>
<evidence type="ECO:0000256" key="1">
    <source>
        <dbReference type="ARBA" id="ARBA00004370"/>
    </source>
</evidence>
<dbReference type="GO" id="GO:0034993">
    <property type="term" value="C:meiotic nuclear membrane microtubule tethering complex"/>
    <property type="evidence" value="ECO:0007669"/>
    <property type="project" value="TreeGrafter"/>
</dbReference>
<dbReference type="Gene3D" id="1.20.58.60">
    <property type="match status" value="3"/>
</dbReference>
<keyword evidence="4" id="KW-1133">Transmembrane helix</keyword>
<organism evidence="6 7">
    <name type="scientific">Anopheles maculatus</name>
    <dbReference type="NCBI Taxonomy" id="74869"/>
    <lineage>
        <taxon>Eukaryota</taxon>
        <taxon>Metazoa</taxon>
        <taxon>Ecdysozoa</taxon>
        <taxon>Arthropoda</taxon>
        <taxon>Hexapoda</taxon>
        <taxon>Insecta</taxon>
        <taxon>Pterygota</taxon>
        <taxon>Neoptera</taxon>
        <taxon>Endopterygota</taxon>
        <taxon>Diptera</taxon>
        <taxon>Nematocera</taxon>
        <taxon>Culicoidea</taxon>
        <taxon>Culicidae</taxon>
        <taxon>Anophelinae</taxon>
        <taxon>Anopheles</taxon>
        <taxon>Anopheles maculatus group</taxon>
    </lineage>
</organism>
<dbReference type="GO" id="GO:0005737">
    <property type="term" value="C:cytoplasm"/>
    <property type="evidence" value="ECO:0007669"/>
    <property type="project" value="TreeGrafter"/>
</dbReference>
<dbReference type="GO" id="GO:0051015">
    <property type="term" value="F:actin filament binding"/>
    <property type="evidence" value="ECO:0007669"/>
    <property type="project" value="TreeGrafter"/>
</dbReference>
<dbReference type="PANTHER" id="PTHR47535:SF1">
    <property type="entry name" value="NESPRIN-1"/>
    <property type="match status" value="1"/>
</dbReference>